<protein>
    <submittedName>
        <fullName evidence="2">Uncharacterized protein</fullName>
    </submittedName>
</protein>
<dbReference type="Proteomes" id="UP001595748">
    <property type="component" value="Unassembled WGS sequence"/>
</dbReference>
<dbReference type="EMBL" id="JBHRZF010000008">
    <property type="protein sequence ID" value="MFC3859311.1"/>
    <property type="molecule type" value="Genomic_DNA"/>
</dbReference>
<keyword evidence="3" id="KW-1185">Reference proteome</keyword>
<keyword evidence="1" id="KW-0732">Signal</keyword>
<gene>
    <name evidence="2" type="ORF">ACFOPQ_00800</name>
</gene>
<evidence type="ECO:0000256" key="1">
    <source>
        <dbReference type="SAM" id="SignalP"/>
    </source>
</evidence>
<accession>A0ABV8A1R0</accession>
<proteinExistence type="predicted"/>
<comment type="caution">
    <text evidence="2">The sequence shown here is derived from an EMBL/GenBank/DDBJ whole genome shotgun (WGS) entry which is preliminary data.</text>
</comment>
<name>A0ABV8A1R0_9DEIO</name>
<dbReference type="RefSeq" id="WP_380075474.1">
    <property type="nucleotide sequence ID" value="NZ_JBHRZF010000008.1"/>
</dbReference>
<dbReference type="PROSITE" id="PS51257">
    <property type="entry name" value="PROKAR_LIPOPROTEIN"/>
    <property type="match status" value="1"/>
</dbReference>
<feature type="chain" id="PRO_5046870707" evidence="1">
    <location>
        <begin position="19"/>
        <end position="158"/>
    </location>
</feature>
<feature type="signal peptide" evidence="1">
    <location>
        <begin position="1"/>
        <end position="18"/>
    </location>
</feature>
<reference evidence="3" key="1">
    <citation type="journal article" date="2019" name="Int. J. Syst. Evol. Microbiol.">
        <title>The Global Catalogue of Microorganisms (GCM) 10K type strain sequencing project: providing services to taxonomists for standard genome sequencing and annotation.</title>
        <authorList>
            <consortium name="The Broad Institute Genomics Platform"/>
            <consortium name="The Broad Institute Genome Sequencing Center for Infectious Disease"/>
            <person name="Wu L."/>
            <person name="Ma J."/>
        </authorList>
    </citation>
    <scope>NUCLEOTIDE SEQUENCE [LARGE SCALE GENOMIC DNA]</scope>
    <source>
        <strain evidence="3">CCTCC AB 2013263</strain>
    </source>
</reference>
<sequence>MKKIALLALLPLTLAACGIGGTPKGDVTGNISNIPSGQGTIRIAVLGVSFGGISNTSTDYLTVTPTDKGAYGAGLPSPTGTGAYRVAAYTDTDDSKTYNADKDKAITKDNGKLLVFIANDFSGDVIGGISGLAKGWNLVENGKLVKSGTPFNNYDLTF</sequence>
<evidence type="ECO:0000313" key="3">
    <source>
        <dbReference type="Proteomes" id="UP001595748"/>
    </source>
</evidence>
<evidence type="ECO:0000313" key="2">
    <source>
        <dbReference type="EMBL" id="MFC3859311.1"/>
    </source>
</evidence>
<organism evidence="2 3">
    <name type="scientific">Deinococcus antarcticus</name>
    <dbReference type="NCBI Taxonomy" id="1298767"/>
    <lineage>
        <taxon>Bacteria</taxon>
        <taxon>Thermotogati</taxon>
        <taxon>Deinococcota</taxon>
        <taxon>Deinococci</taxon>
        <taxon>Deinococcales</taxon>
        <taxon>Deinococcaceae</taxon>
        <taxon>Deinococcus</taxon>
    </lineage>
</organism>